<dbReference type="Gene3D" id="4.10.240.10">
    <property type="entry name" value="Zn(2)-C6 fungal-type DNA-binding domain"/>
    <property type="match status" value="1"/>
</dbReference>
<evidence type="ECO:0000313" key="8">
    <source>
        <dbReference type="EMBL" id="KAG2177968.1"/>
    </source>
</evidence>
<evidence type="ECO:0000256" key="3">
    <source>
        <dbReference type="ARBA" id="ARBA00023015"/>
    </source>
</evidence>
<protein>
    <recommendedName>
        <fullName evidence="7">Xylanolytic transcriptional activator regulatory domain-containing protein</fullName>
    </recommendedName>
</protein>
<dbReference type="InterPro" id="IPR001138">
    <property type="entry name" value="Zn2Cys6_DnaBD"/>
</dbReference>
<comment type="subcellular location">
    <subcellularLocation>
        <location evidence="1">Nucleus</location>
    </subcellularLocation>
</comment>
<dbReference type="InterPro" id="IPR036864">
    <property type="entry name" value="Zn2-C6_fun-type_DNA-bd_sf"/>
</dbReference>
<keyword evidence="4" id="KW-0804">Transcription</keyword>
<reference evidence="8" key="1">
    <citation type="submission" date="2020-12" db="EMBL/GenBank/DDBJ databases">
        <title>Metabolic potential, ecology and presence of endohyphal bacteria is reflected in genomic diversity of Mucoromycotina.</title>
        <authorList>
            <person name="Muszewska A."/>
            <person name="Okrasinska A."/>
            <person name="Steczkiewicz K."/>
            <person name="Drgas O."/>
            <person name="Orlowska M."/>
            <person name="Perlinska-Lenart U."/>
            <person name="Aleksandrzak-Piekarczyk T."/>
            <person name="Szatraj K."/>
            <person name="Zielenkiewicz U."/>
            <person name="Pilsyk S."/>
            <person name="Malc E."/>
            <person name="Mieczkowski P."/>
            <person name="Kruszewska J.S."/>
            <person name="Biernat P."/>
            <person name="Pawlowska J."/>
        </authorList>
    </citation>
    <scope>NUCLEOTIDE SEQUENCE</scope>
    <source>
        <strain evidence="8">WA0000067209</strain>
    </source>
</reference>
<evidence type="ECO:0000256" key="6">
    <source>
        <dbReference type="SAM" id="MobiDB-lite"/>
    </source>
</evidence>
<dbReference type="CDD" id="cd00067">
    <property type="entry name" value="GAL4"/>
    <property type="match status" value="1"/>
</dbReference>
<keyword evidence="2" id="KW-0479">Metal-binding</keyword>
<accession>A0A8H7UFI0</accession>
<feature type="region of interest" description="Disordered" evidence="6">
    <location>
        <begin position="150"/>
        <end position="170"/>
    </location>
</feature>
<dbReference type="GO" id="GO:0008270">
    <property type="term" value="F:zinc ion binding"/>
    <property type="evidence" value="ECO:0007669"/>
    <property type="project" value="InterPro"/>
</dbReference>
<name>A0A8H7UFI0_MORIS</name>
<dbReference type="PANTHER" id="PTHR47338:SF5">
    <property type="entry name" value="ZN(II)2CYS6 TRANSCRIPTION FACTOR (EUROFUNG)"/>
    <property type="match status" value="1"/>
</dbReference>
<dbReference type="GO" id="GO:0003677">
    <property type="term" value="F:DNA binding"/>
    <property type="evidence" value="ECO:0007669"/>
    <property type="project" value="InterPro"/>
</dbReference>
<gene>
    <name evidence="8" type="ORF">INT43_003215</name>
</gene>
<dbReference type="InterPro" id="IPR050815">
    <property type="entry name" value="TF_fung"/>
</dbReference>
<evidence type="ECO:0000256" key="2">
    <source>
        <dbReference type="ARBA" id="ARBA00022723"/>
    </source>
</evidence>
<keyword evidence="9" id="KW-1185">Reference proteome</keyword>
<evidence type="ECO:0000256" key="4">
    <source>
        <dbReference type="ARBA" id="ARBA00023163"/>
    </source>
</evidence>
<dbReference type="Pfam" id="PF04082">
    <property type="entry name" value="Fungal_trans"/>
    <property type="match status" value="1"/>
</dbReference>
<evidence type="ECO:0000259" key="7">
    <source>
        <dbReference type="Pfam" id="PF04082"/>
    </source>
</evidence>
<dbReference type="InterPro" id="IPR007219">
    <property type="entry name" value="XnlR_reg_dom"/>
</dbReference>
<dbReference type="AlphaFoldDB" id="A0A8H7UFI0"/>
<organism evidence="8 9">
    <name type="scientific">Mortierella isabellina</name>
    <name type="common">Filamentous fungus</name>
    <name type="synonym">Umbelopsis isabellina</name>
    <dbReference type="NCBI Taxonomy" id="91625"/>
    <lineage>
        <taxon>Eukaryota</taxon>
        <taxon>Fungi</taxon>
        <taxon>Fungi incertae sedis</taxon>
        <taxon>Mucoromycota</taxon>
        <taxon>Mucoromycotina</taxon>
        <taxon>Umbelopsidomycetes</taxon>
        <taxon>Umbelopsidales</taxon>
        <taxon>Umbelopsidaceae</taxon>
        <taxon>Umbelopsis</taxon>
    </lineage>
</organism>
<dbReference type="GO" id="GO:0000981">
    <property type="term" value="F:DNA-binding transcription factor activity, RNA polymerase II-specific"/>
    <property type="evidence" value="ECO:0007669"/>
    <property type="project" value="InterPro"/>
</dbReference>
<keyword evidence="5" id="KW-0539">Nucleus</keyword>
<comment type="caution">
    <text evidence="8">The sequence shown here is derived from an EMBL/GenBank/DDBJ whole genome shotgun (WGS) entry which is preliminary data.</text>
</comment>
<keyword evidence="3" id="KW-0805">Transcription regulation</keyword>
<sequence length="628" mass="71141">MTTAANKCDGRQPSCSACVNACCDCQYKSRANVELGDRERAERINKRIQALIGNIFSLAQADQKKLIQNRPAPKHEELAETVPSLDIKEQQPEDNLSLVKKEGGNLPFKLPSGWRLIAQGAGLSMETNIHTLGELYTTLQAIRQEISMEGSPPMGKNLGIPQFRPSKGRMNKSGTMVDRLTFHRQYGYYITSQDSSLNPSIKKSGNNLSRYPQEVLDALMQLHLNCTSQIPIDKQTYLWRYRQGMLPRPLTYAIYACAALHAYRCHAEFDHIDYLEDLADKSYGLARDLVNFDDIRLITIETLMVMQYYRAGTGHIREAYSIFGMAVRMAHTLNLYKLCSDQRASLLEREACRRLWAWMAWFDMSYVIFSGYKPMLCDDKTQLLKMHVLPTDDEGAGDFVESRNLIIQGLQNGVKYALSKDEPDSWDMGLPSPRAMKLLDDLHQWRAALKPKFNVPDRAPTLEGSDGHPKWTTRHRHLYLKHAQYYIFLLTIHKPFVRGLSPPQNGVEDDDEEEEEAGGFSFAKQAHDICTTAAFSLTEIVSIYGYVNDYCMFTQLLDGLSSVGKIHMLNAGILPGTRPVNIKPDVRKRSLEAIERIMQVLSNGPIYKLTHARTMLAIALVLSQFTLA</sequence>
<dbReference type="PANTHER" id="PTHR47338">
    <property type="entry name" value="ZN(II)2CYS6 TRANSCRIPTION FACTOR (EUROFUNG)-RELATED"/>
    <property type="match status" value="1"/>
</dbReference>
<dbReference type="GO" id="GO:0005634">
    <property type="term" value="C:nucleus"/>
    <property type="evidence" value="ECO:0007669"/>
    <property type="project" value="UniProtKB-SubCell"/>
</dbReference>
<proteinExistence type="predicted"/>
<feature type="domain" description="Xylanolytic transcriptional activator regulatory" evidence="7">
    <location>
        <begin position="290"/>
        <end position="402"/>
    </location>
</feature>
<dbReference type="GO" id="GO:0006351">
    <property type="term" value="P:DNA-templated transcription"/>
    <property type="evidence" value="ECO:0007669"/>
    <property type="project" value="InterPro"/>
</dbReference>
<dbReference type="CDD" id="cd12148">
    <property type="entry name" value="fungal_TF_MHR"/>
    <property type="match status" value="1"/>
</dbReference>
<evidence type="ECO:0000313" key="9">
    <source>
        <dbReference type="Proteomes" id="UP000654370"/>
    </source>
</evidence>
<evidence type="ECO:0000256" key="1">
    <source>
        <dbReference type="ARBA" id="ARBA00004123"/>
    </source>
</evidence>
<dbReference type="OrthoDB" id="1747771at2759"/>
<dbReference type="EMBL" id="JAEPQZ010000008">
    <property type="protein sequence ID" value="KAG2177968.1"/>
    <property type="molecule type" value="Genomic_DNA"/>
</dbReference>
<dbReference type="Proteomes" id="UP000654370">
    <property type="component" value="Unassembled WGS sequence"/>
</dbReference>
<evidence type="ECO:0000256" key="5">
    <source>
        <dbReference type="ARBA" id="ARBA00023242"/>
    </source>
</evidence>